<gene>
    <name evidence="1" type="ORF">P280DRAFT_464758</name>
</gene>
<organism evidence="1 2">
    <name type="scientific">Massarina eburnea CBS 473.64</name>
    <dbReference type="NCBI Taxonomy" id="1395130"/>
    <lineage>
        <taxon>Eukaryota</taxon>
        <taxon>Fungi</taxon>
        <taxon>Dikarya</taxon>
        <taxon>Ascomycota</taxon>
        <taxon>Pezizomycotina</taxon>
        <taxon>Dothideomycetes</taxon>
        <taxon>Pleosporomycetidae</taxon>
        <taxon>Pleosporales</taxon>
        <taxon>Massarineae</taxon>
        <taxon>Massarinaceae</taxon>
        <taxon>Massarina</taxon>
    </lineage>
</organism>
<reference evidence="1" key="1">
    <citation type="journal article" date="2020" name="Stud. Mycol.">
        <title>101 Dothideomycetes genomes: a test case for predicting lifestyles and emergence of pathogens.</title>
        <authorList>
            <person name="Haridas S."/>
            <person name="Albert R."/>
            <person name="Binder M."/>
            <person name="Bloem J."/>
            <person name="Labutti K."/>
            <person name="Salamov A."/>
            <person name="Andreopoulos B."/>
            <person name="Baker S."/>
            <person name="Barry K."/>
            <person name="Bills G."/>
            <person name="Bluhm B."/>
            <person name="Cannon C."/>
            <person name="Castanera R."/>
            <person name="Culley D."/>
            <person name="Daum C."/>
            <person name="Ezra D."/>
            <person name="Gonzalez J."/>
            <person name="Henrissat B."/>
            <person name="Kuo A."/>
            <person name="Liang C."/>
            <person name="Lipzen A."/>
            <person name="Lutzoni F."/>
            <person name="Magnuson J."/>
            <person name="Mondo S."/>
            <person name="Nolan M."/>
            <person name="Ohm R."/>
            <person name="Pangilinan J."/>
            <person name="Park H.-J."/>
            <person name="Ramirez L."/>
            <person name="Alfaro M."/>
            <person name="Sun H."/>
            <person name="Tritt A."/>
            <person name="Yoshinaga Y."/>
            <person name="Zwiers L.-H."/>
            <person name="Turgeon B."/>
            <person name="Goodwin S."/>
            <person name="Spatafora J."/>
            <person name="Crous P."/>
            <person name="Grigoriev I."/>
        </authorList>
    </citation>
    <scope>NUCLEOTIDE SEQUENCE</scope>
    <source>
        <strain evidence="1">CBS 473.64</strain>
    </source>
</reference>
<sequence>MATKQPADDPTQPGAIEHVSSAGTRLSHIPELLEIILLNVSCLDLLRFQLVDRFWASMVLRTKSLQPILFKVVVSNDANNADALFRNPKYFKATGTLLQSTSPAAFIAVYMEKAKFDLRRCFAQSYIAYEIEINRMRNAYKATSGWIYYDEWPIDLEYLKCTHCDRAHELLKEGVLHPVMQRFKESTQEMGICFKGHGTGMIIHIDLGFYCGYGPFNAYEGAPFQCKRLGEVRAVLSRTIHKVKQYGLQNDQMTAPATTHLIVAAERTSEHVRGRGVTLEQALDALVLLGLEKVRDIKDDMQNELCGTTPRDEYKKAVYKVREAETLFKDMIYE</sequence>
<name>A0A6A6SJJ0_9PLEO</name>
<evidence type="ECO:0000313" key="1">
    <source>
        <dbReference type="EMBL" id="KAF2646558.1"/>
    </source>
</evidence>
<keyword evidence="2" id="KW-1185">Reference proteome</keyword>
<evidence type="ECO:0008006" key="3">
    <source>
        <dbReference type="Google" id="ProtNLM"/>
    </source>
</evidence>
<accession>A0A6A6SJJ0</accession>
<protein>
    <recommendedName>
        <fullName evidence="3">F-box domain-containing protein</fullName>
    </recommendedName>
</protein>
<dbReference type="EMBL" id="MU006776">
    <property type="protein sequence ID" value="KAF2646558.1"/>
    <property type="molecule type" value="Genomic_DNA"/>
</dbReference>
<dbReference type="OrthoDB" id="3795090at2759"/>
<proteinExistence type="predicted"/>
<dbReference type="AlphaFoldDB" id="A0A6A6SJJ0"/>
<dbReference type="Proteomes" id="UP000799753">
    <property type="component" value="Unassembled WGS sequence"/>
</dbReference>
<evidence type="ECO:0000313" key="2">
    <source>
        <dbReference type="Proteomes" id="UP000799753"/>
    </source>
</evidence>